<name>A0A3P7I540_STRVU</name>
<proteinExistence type="predicted"/>
<evidence type="ECO:0000313" key="2">
    <source>
        <dbReference type="Proteomes" id="UP000270094"/>
    </source>
</evidence>
<accession>A0A3P7I540</accession>
<protein>
    <recommendedName>
        <fullName evidence="3">Glucuronosyltransferase</fullName>
    </recommendedName>
</protein>
<organism evidence="1 2">
    <name type="scientific">Strongylus vulgaris</name>
    <name type="common">Blood worm</name>
    <dbReference type="NCBI Taxonomy" id="40348"/>
    <lineage>
        <taxon>Eukaryota</taxon>
        <taxon>Metazoa</taxon>
        <taxon>Ecdysozoa</taxon>
        <taxon>Nematoda</taxon>
        <taxon>Chromadorea</taxon>
        <taxon>Rhabditida</taxon>
        <taxon>Rhabditina</taxon>
        <taxon>Rhabditomorpha</taxon>
        <taxon>Strongyloidea</taxon>
        <taxon>Strongylidae</taxon>
        <taxon>Strongylus</taxon>
    </lineage>
</organism>
<sequence>MGYSHMNFMGKIADTLADAGHYVVTLQPVIFPYVSNGTTKSHLIQRNVEEKLTAEVMRAHQQYQPNIWTSSATNPLGVIGFLPTFKRITMTTVTGKKIAEEVFRYDFPQM</sequence>
<dbReference type="AlphaFoldDB" id="A0A3P7I540"/>
<dbReference type="EMBL" id="UYYB01006843">
    <property type="protein sequence ID" value="VDM67880.1"/>
    <property type="molecule type" value="Genomic_DNA"/>
</dbReference>
<evidence type="ECO:0000313" key="1">
    <source>
        <dbReference type="EMBL" id="VDM67880.1"/>
    </source>
</evidence>
<reference evidence="1 2" key="1">
    <citation type="submission" date="2018-11" db="EMBL/GenBank/DDBJ databases">
        <authorList>
            <consortium name="Pathogen Informatics"/>
        </authorList>
    </citation>
    <scope>NUCLEOTIDE SEQUENCE [LARGE SCALE GENOMIC DNA]</scope>
</reference>
<evidence type="ECO:0008006" key="3">
    <source>
        <dbReference type="Google" id="ProtNLM"/>
    </source>
</evidence>
<dbReference type="Proteomes" id="UP000270094">
    <property type="component" value="Unassembled WGS sequence"/>
</dbReference>
<keyword evidence="2" id="KW-1185">Reference proteome</keyword>
<gene>
    <name evidence="1" type="ORF">SVUK_LOCUS2878</name>
</gene>
<dbReference type="OrthoDB" id="5865374at2759"/>